<keyword evidence="6 8" id="KW-0520">NAD</keyword>
<dbReference type="PANTHER" id="PTHR43725:SF47">
    <property type="entry name" value="UDP-GLUCOSE 4-EPIMERASE"/>
    <property type="match status" value="1"/>
</dbReference>
<dbReference type="Proteomes" id="UP000233343">
    <property type="component" value="Unassembled WGS sequence"/>
</dbReference>
<keyword evidence="8" id="KW-0119">Carbohydrate metabolism</keyword>
<evidence type="ECO:0000259" key="9">
    <source>
        <dbReference type="Pfam" id="PF16363"/>
    </source>
</evidence>
<comment type="caution">
    <text evidence="10">The sequence shown here is derived from an EMBL/GenBank/DDBJ whole genome shotgun (WGS) entry which is preliminary data.</text>
</comment>
<dbReference type="PANTHER" id="PTHR43725">
    <property type="entry name" value="UDP-GLUCOSE 4-EPIMERASE"/>
    <property type="match status" value="1"/>
</dbReference>
<evidence type="ECO:0000313" key="11">
    <source>
        <dbReference type="Proteomes" id="UP000233343"/>
    </source>
</evidence>
<dbReference type="Gene3D" id="3.90.25.10">
    <property type="entry name" value="UDP-galactose 4-epimerase, domain 1"/>
    <property type="match status" value="1"/>
</dbReference>
<dbReference type="NCBIfam" id="NF007956">
    <property type="entry name" value="PRK10675.1"/>
    <property type="match status" value="1"/>
</dbReference>
<dbReference type="UniPathway" id="UPA00214"/>
<evidence type="ECO:0000256" key="3">
    <source>
        <dbReference type="ARBA" id="ARBA00007637"/>
    </source>
</evidence>
<dbReference type="InterPro" id="IPR005886">
    <property type="entry name" value="UDP_G4E"/>
</dbReference>
<protein>
    <recommendedName>
        <fullName evidence="5 8">UDP-glucose 4-epimerase</fullName>
        <ecNumber evidence="4 8">5.1.3.2</ecNumber>
    </recommendedName>
</protein>
<dbReference type="InterPro" id="IPR016040">
    <property type="entry name" value="NAD(P)-bd_dom"/>
</dbReference>
<dbReference type="Pfam" id="PF16363">
    <property type="entry name" value="GDP_Man_Dehyd"/>
    <property type="match status" value="1"/>
</dbReference>
<organism evidence="10 11">
    <name type="scientific">Cytobacillus horneckiae</name>
    <dbReference type="NCBI Taxonomy" id="549687"/>
    <lineage>
        <taxon>Bacteria</taxon>
        <taxon>Bacillati</taxon>
        <taxon>Bacillota</taxon>
        <taxon>Bacilli</taxon>
        <taxon>Bacillales</taxon>
        <taxon>Bacillaceae</taxon>
        <taxon>Cytobacillus</taxon>
    </lineage>
</organism>
<accession>A0A2N0ZE29</accession>
<dbReference type="CDD" id="cd05247">
    <property type="entry name" value="UDP_G4E_1_SDR_e"/>
    <property type="match status" value="1"/>
</dbReference>
<keyword evidence="7 8" id="KW-0413">Isomerase</keyword>
<name>A0A2N0ZE29_9BACI</name>
<evidence type="ECO:0000256" key="5">
    <source>
        <dbReference type="ARBA" id="ARBA00018569"/>
    </source>
</evidence>
<comment type="pathway">
    <text evidence="8">Carbohydrate metabolism; galactose metabolism.</text>
</comment>
<dbReference type="Gene3D" id="3.40.50.720">
    <property type="entry name" value="NAD(P)-binding Rossmann-like Domain"/>
    <property type="match status" value="1"/>
</dbReference>
<comment type="similarity">
    <text evidence="3 8">Belongs to the NAD(P)-dependent epimerase/dehydratase family.</text>
</comment>
<dbReference type="GO" id="GO:0003978">
    <property type="term" value="F:UDP-glucose 4-epimerase activity"/>
    <property type="evidence" value="ECO:0007669"/>
    <property type="project" value="UniProtKB-UniRule"/>
</dbReference>
<evidence type="ECO:0000256" key="6">
    <source>
        <dbReference type="ARBA" id="ARBA00023027"/>
    </source>
</evidence>
<evidence type="ECO:0000313" key="10">
    <source>
        <dbReference type="EMBL" id="PKG27769.1"/>
    </source>
</evidence>
<dbReference type="EC" id="5.1.3.2" evidence="4 8"/>
<dbReference type="GO" id="GO:0006012">
    <property type="term" value="P:galactose metabolic process"/>
    <property type="evidence" value="ECO:0007669"/>
    <property type="project" value="UniProtKB-UniPathway"/>
</dbReference>
<dbReference type="InterPro" id="IPR036291">
    <property type="entry name" value="NAD(P)-bd_dom_sf"/>
</dbReference>
<sequence>MTILITGGAGYIGSHACVEFLTAGYDIVVIDNFINSKPEALERVKDITGRDFHFYEIDLCDGPKLEQVFIENKIEAVVHFAALKAVGESVEVPLTYYQNNIIGTVILTHIMQKYQVKKLVFSSSATVYGSPAEVPINETAPLHATNPYGRTKWMAEEILKDLSEADSSWQISILRYFNPIGAHISGRLGEDPNDIPNNLLPYITQVAIGKLKQLSVYGNTYPTPDGTGIRDYIHVVDLANGHVQALKKLDTIQGTEVYNLGTGKGYSVFEVIHAFERVTKAKIPYKISAPRSGDIAICYANPEKAEKDLGWVAEKGIEEMCADAWRWQQMNPEGYLSNTEMYSSLASASGDFLANRKLY</sequence>
<feature type="domain" description="NAD(P)-binding" evidence="9">
    <location>
        <begin position="4"/>
        <end position="323"/>
    </location>
</feature>
<keyword evidence="11" id="KW-1185">Reference proteome</keyword>
<evidence type="ECO:0000256" key="4">
    <source>
        <dbReference type="ARBA" id="ARBA00013189"/>
    </source>
</evidence>
<dbReference type="NCBIfam" id="TIGR01179">
    <property type="entry name" value="galE"/>
    <property type="match status" value="1"/>
</dbReference>
<comment type="cofactor">
    <cofactor evidence="2 8">
        <name>NAD(+)</name>
        <dbReference type="ChEBI" id="CHEBI:57540"/>
    </cofactor>
</comment>
<comment type="subunit">
    <text evidence="8">Homodimer.</text>
</comment>
<dbReference type="PRINTS" id="PR01713">
    <property type="entry name" value="NUCEPIMERASE"/>
</dbReference>
<reference evidence="10 11" key="1">
    <citation type="journal article" date="2010" name="Int. J. Syst. Evol. Microbiol.">
        <title>Bacillus horneckiae sp. nov., isolated from a spacecraft-assembly clean room.</title>
        <authorList>
            <person name="Vaishampayan P."/>
            <person name="Probst A."/>
            <person name="Krishnamurthi S."/>
            <person name="Ghosh S."/>
            <person name="Osman S."/>
            <person name="McDowall A."/>
            <person name="Ruckmani A."/>
            <person name="Mayilraj S."/>
            <person name="Venkateswaran K."/>
        </authorList>
    </citation>
    <scope>NUCLEOTIDE SEQUENCE [LARGE SCALE GENOMIC DNA]</scope>
    <source>
        <strain evidence="11">1PO1SC</strain>
    </source>
</reference>
<evidence type="ECO:0000256" key="2">
    <source>
        <dbReference type="ARBA" id="ARBA00001911"/>
    </source>
</evidence>
<evidence type="ECO:0000256" key="1">
    <source>
        <dbReference type="ARBA" id="ARBA00000083"/>
    </source>
</evidence>
<dbReference type="AlphaFoldDB" id="A0A2N0ZE29"/>
<dbReference type="SUPFAM" id="SSF51735">
    <property type="entry name" value="NAD(P)-binding Rossmann-fold domains"/>
    <property type="match status" value="1"/>
</dbReference>
<evidence type="ECO:0000256" key="7">
    <source>
        <dbReference type="ARBA" id="ARBA00023235"/>
    </source>
</evidence>
<evidence type="ECO:0000256" key="8">
    <source>
        <dbReference type="RuleBase" id="RU366046"/>
    </source>
</evidence>
<comment type="catalytic activity">
    <reaction evidence="1 8">
        <text>UDP-alpha-D-glucose = UDP-alpha-D-galactose</text>
        <dbReference type="Rhea" id="RHEA:22168"/>
        <dbReference type="ChEBI" id="CHEBI:58885"/>
        <dbReference type="ChEBI" id="CHEBI:66914"/>
        <dbReference type="EC" id="5.1.3.2"/>
    </reaction>
</comment>
<dbReference type="GO" id="GO:0005829">
    <property type="term" value="C:cytosol"/>
    <property type="evidence" value="ECO:0007669"/>
    <property type="project" value="TreeGrafter"/>
</dbReference>
<dbReference type="EMBL" id="PISD01000036">
    <property type="protein sequence ID" value="PKG27769.1"/>
    <property type="molecule type" value="Genomic_DNA"/>
</dbReference>
<dbReference type="RefSeq" id="WP_066190785.1">
    <property type="nucleotide sequence ID" value="NZ_JARMMB010000032.1"/>
</dbReference>
<gene>
    <name evidence="10" type="primary">galE</name>
    <name evidence="10" type="ORF">CWS20_16875</name>
</gene>
<proteinExistence type="inferred from homology"/>